<dbReference type="SMART" id="SM00437">
    <property type="entry name" value="TOP1Ac"/>
    <property type="match status" value="1"/>
</dbReference>
<dbReference type="InterPro" id="IPR013825">
    <property type="entry name" value="Topo_IA_cen_sub2"/>
</dbReference>
<evidence type="ECO:0000256" key="8">
    <source>
        <dbReference type="ARBA" id="ARBA00023125"/>
    </source>
</evidence>
<keyword evidence="5 10" id="KW-0863">Zinc-finger</keyword>
<dbReference type="PRINTS" id="PR00417">
    <property type="entry name" value="PRTPISMRASEI"/>
</dbReference>
<keyword evidence="7 11" id="KW-0799">Topoisomerase</keyword>
<dbReference type="PROSITE" id="PS50880">
    <property type="entry name" value="TOPRIM"/>
    <property type="match status" value="1"/>
</dbReference>
<comment type="catalytic activity">
    <reaction evidence="1 11">
        <text>ATP-independent breakage of single-stranded DNA, followed by passage and rejoining.</text>
        <dbReference type="EC" id="5.6.2.1"/>
    </reaction>
</comment>
<name>A0A8H2XFX8_9AGAM</name>
<dbReference type="SUPFAM" id="SSF56712">
    <property type="entry name" value="Prokaryotic type I DNA topoisomerase"/>
    <property type="match status" value="1"/>
</dbReference>
<keyword evidence="9 11" id="KW-0413">Isomerase</keyword>
<evidence type="ECO:0000259" key="14">
    <source>
        <dbReference type="PROSITE" id="PS51999"/>
    </source>
</evidence>
<evidence type="ECO:0000313" key="17">
    <source>
        <dbReference type="Proteomes" id="UP000663846"/>
    </source>
</evidence>
<feature type="region of interest" description="Disordered" evidence="12">
    <location>
        <begin position="774"/>
        <end position="808"/>
    </location>
</feature>
<dbReference type="GO" id="GO:0006310">
    <property type="term" value="P:DNA recombination"/>
    <property type="evidence" value="ECO:0007669"/>
    <property type="project" value="TreeGrafter"/>
</dbReference>
<comment type="function">
    <text evidence="11">Introduces a single-strand break via transesterification at a target site in duplex DNA. Releases the supercoiling and torsional tension of DNA introduced during the DNA replication and transcription by transiently cleaving and rejoining one strand of the DNA duplex. The scissile phosphodiester is attacked by the catalytic tyrosine of the enzyme, resulting in the formation of a DNA-(5'-phosphotyrosyl)-enzyme intermediate and the expulsion of a 3'-OH DNA strand.</text>
</comment>
<dbReference type="InterPro" id="IPR023405">
    <property type="entry name" value="Topo_IA_core_domain"/>
</dbReference>
<dbReference type="EMBL" id="CAJMWS010000321">
    <property type="protein sequence ID" value="CAE6421262.1"/>
    <property type="molecule type" value="Genomic_DNA"/>
</dbReference>
<evidence type="ECO:0000256" key="12">
    <source>
        <dbReference type="SAM" id="MobiDB-lite"/>
    </source>
</evidence>
<dbReference type="GO" id="GO:0006265">
    <property type="term" value="P:DNA topological change"/>
    <property type="evidence" value="ECO:0007669"/>
    <property type="project" value="InterPro"/>
</dbReference>
<dbReference type="GO" id="GO:0031422">
    <property type="term" value="C:RecQ family helicase-topoisomerase III complex"/>
    <property type="evidence" value="ECO:0007669"/>
    <property type="project" value="TreeGrafter"/>
</dbReference>
<dbReference type="GO" id="GO:0005634">
    <property type="term" value="C:nucleus"/>
    <property type="evidence" value="ECO:0007669"/>
    <property type="project" value="TreeGrafter"/>
</dbReference>
<evidence type="ECO:0000313" key="16">
    <source>
        <dbReference type="EMBL" id="CAE6421262.1"/>
    </source>
</evidence>
<evidence type="ECO:0000256" key="9">
    <source>
        <dbReference type="ARBA" id="ARBA00023235"/>
    </source>
</evidence>
<dbReference type="InterPro" id="IPR000380">
    <property type="entry name" value="Topo_IA"/>
</dbReference>
<keyword evidence="6" id="KW-0862">Zinc</keyword>
<evidence type="ECO:0000259" key="13">
    <source>
        <dbReference type="PROSITE" id="PS50880"/>
    </source>
</evidence>
<dbReference type="GO" id="GO:0006281">
    <property type="term" value="P:DNA repair"/>
    <property type="evidence" value="ECO:0007669"/>
    <property type="project" value="TreeGrafter"/>
</dbReference>
<dbReference type="SMART" id="SM00493">
    <property type="entry name" value="TOPRIM"/>
    <property type="match status" value="1"/>
</dbReference>
<dbReference type="InterPro" id="IPR013826">
    <property type="entry name" value="Topo_IA_cen_sub3"/>
</dbReference>
<dbReference type="InterPro" id="IPR013497">
    <property type="entry name" value="Topo_IA_cen"/>
</dbReference>
<dbReference type="InterPro" id="IPR003602">
    <property type="entry name" value="Topo_IA_DNA-bd_dom"/>
</dbReference>
<evidence type="ECO:0000259" key="15">
    <source>
        <dbReference type="PROSITE" id="PS52039"/>
    </source>
</evidence>
<feature type="region of interest" description="Disordered" evidence="12">
    <location>
        <begin position="365"/>
        <end position="392"/>
    </location>
</feature>
<evidence type="ECO:0000256" key="10">
    <source>
        <dbReference type="PROSITE-ProRule" id="PRU01343"/>
    </source>
</evidence>
<accession>A0A8H2XFX8</accession>
<feature type="domain" description="Toprim" evidence="13">
    <location>
        <begin position="2"/>
        <end position="144"/>
    </location>
</feature>
<evidence type="ECO:0000256" key="2">
    <source>
        <dbReference type="ARBA" id="ARBA00009446"/>
    </source>
</evidence>
<dbReference type="InterPro" id="IPR013824">
    <property type="entry name" value="Topo_IA_cen_sub1"/>
</dbReference>
<proteinExistence type="inferred from homology"/>
<dbReference type="CDD" id="cd03362">
    <property type="entry name" value="TOPRIM_TopoIA_TopoIII"/>
    <property type="match status" value="1"/>
</dbReference>
<dbReference type="Gene3D" id="1.10.290.10">
    <property type="entry name" value="Topoisomerase I, domain 4"/>
    <property type="match status" value="1"/>
</dbReference>
<keyword evidence="8 11" id="KW-0238">DNA-binding</keyword>
<dbReference type="Pfam" id="PF06839">
    <property type="entry name" value="Zn_ribbon_GRF"/>
    <property type="match status" value="2"/>
</dbReference>
<evidence type="ECO:0000256" key="11">
    <source>
        <dbReference type="RuleBase" id="RU362092"/>
    </source>
</evidence>
<dbReference type="Proteomes" id="UP000663846">
    <property type="component" value="Unassembled WGS sequence"/>
</dbReference>
<feature type="compositionally biased region" description="Low complexity" evidence="12">
    <location>
        <begin position="653"/>
        <end position="664"/>
    </location>
</feature>
<reference evidence="16" key="1">
    <citation type="submission" date="2021-01" db="EMBL/GenBank/DDBJ databases">
        <authorList>
            <person name="Kaushik A."/>
        </authorList>
    </citation>
    <scope>NUCLEOTIDE SEQUENCE</scope>
    <source>
        <strain evidence="16">AG1-1C</strain>
    </source>
</reference>
<dbReference type="EC" id="5.6.2.1" evidence="3 11"/>
<dbReference type="GO" id="GO:0003677">
    <property type="term" value="F:DNA binding"/>
    <property type="evidence" value="ECO:0007669"/>
    <property type="project" value="UniProtKB-KW"/>
</dbReference>
<feature type="compositionally biased region" description="Gly residues" evidence="12">
    <location>
        <begin position="626"/>
        <end position="652"/>
    </location>
</feature>
<evidence type="ECO:0000256" key="6">
    <source>
        <dbReference type="ARBA" id="ARBA00022833"/>
    </source>
</evidence>
<dbReference type="InterPro" id="IPR034144">
    <property type="entry name" value="TOPRIM_TopoIII"/>
</dbReference>
<feature type="compositionally biased region" description="Basic and acidic residues" evidence="12">
    <location>
        <begin position="373"/>
        <end position="384"/>
    </location>
</feature>
<dbReference type="Gene3D" id="1.10.460.10">
    <property type="entry name" value="Topoisomerase I, domain 2"/>
    <property type="match status" value="1"/>
</dbReference>
<feature type="region of interest" description="Disordered" evidence="12">
    <location>
        <begin position="907"/>
        <end position="951"/>
    </location>
</feature>
<sequence length="951" mass="104890">MKVLCVAEKPSIAKSVAQILSGGQFTSRPTQSPYHKNYDFYYAKTGDNYTMTAVSGHLTEKDFGPALRSWSSCDPFQLFDAPIETRVSKDGERIERNLLSEARGAQLLMIWTDCDREGENIGAEIEAVCLRSNPRIRVKRARFSAIIPAQIHRAAQNPVDLDRAQAEAVEARILLDLRYGAAFTRMQTLTLQPRFPQLQEGLISYGPCQFPTLGFVVSRYEQVQAFVPEPFWYIYLSIVSPDAEDEEETVFSWRRHHIFEFDVALALYEGTVEKPTARVTKVTKKPTKKWKPLPLTTVELQKAASRLLHMTPKKALDVAEKLYNDGFLSYPRTETDQFDPAFDFESLIAKQIVDPDWGGFANGQRLQNGGFQRPRDGKKNDKAHPPIHPTAHAGNLAGEAKKVYEYVTRRFLACCSKDAEGFQTTVDVVVNDEEFSATGLIVLERNYLEVYKYDKWTGKHLPDFQEGQEFIPSVCELRDGETSSPSLLTEADLVTLMDKNGIGTDATIAQHIQTIVDRQYVISRQEGSTKYLVPSTLGIGLIEGYNRIGFDKSLSKPLLRRETERMMVQVCDRQTTKAEMMARSIDQYKEVFIRAKQQFHLVVDSVGQRINGGPIAANNEVIAPNGRGGRGGAGGRGAGGRGGGRGRGGGQGNRQPPGSDQGSDSDGDGGAGRGGVRGRRSTTRGRAATSPVARRGRGGKFAAQPEDAPQPRRRTASTAQTTGDEPRQGVNCECGEPAGERTVTKEGNNKGRKFFTCGKDRACGFFEWFDGPSKSDEGNFPGSMQKSRSTIPTKRKSVEHTPPDNSRRCSCKLTAVQRTVQKDGPNKGRAFWTCPNSEKARCGFFEWDDNDTNGAGGNASSVTNQVTGAMHVRTAIPIPEFKSEMREARTGIHRVFVSSAMNRDTGAMPALTETLVPQEGRQDEAGGGVRAEDQLNLGHPRGGDEDEGEDE</sequence>
<dbReference type="CDD" id="cd00186">
    <property type="entry name" value="TOP1Ac"/>
    <property type="match status" value="1"/>
</dbReference>
<feature type="domain" description="GRF-type" evidence="14">
    <location>
        <begin position="732"/>
        <end position="772"/>
    </location>
</feature>
<comment type="similarity">
    <text evidence="2 11">Belongs to the type IA topoisomerase family.</text>
</comment>
<dbReference type="PANTHER" id="PTHR11390:SF21">
    <property type="entry name" value="DNA TOPOISOMERASE 3-ALPHA"/>
    <property type="match status" value="1"/>
</dbReference>
<dbReference type="PROSITE" id="PS51999">
    <property type="entry name" value="ZF_GRF"/>
    <property type="match status" value="2"/>
</dbReference>
<comment type="caution">
    <text evidence="16">The sequence shown here is derived from an EMBL/GenBank/DDBJ whole genome shotgun (WGS) entry which is preliminary data.</text>
</comment>
<keyword evidence="4" id="KW-0479">Metal-binding</keyword>
<organism evidence="16 17">
    <name type="scientific">Rhizoctonia solani</name>
    <dbReference type="NCBI Taxonomy" id="456999"/>
    <lineage>
        <taxon>Eukaryota</taxon>
        <taxon>Fungi</taxon>
        <taxon>Dikarya</taxon>
        <taxon>Basidiomycota</taxon>
        <taxon>Agaricomycotina</taxon>
        <taxon>Agaricomycetes</taxon>
        <taxon>Cantharellales</taxon>
        <taxon>Ceratobasidiaceae</taxon>
        <taxon>Rhizoctonia</taxon>
    </lineage>
</organism>
<feature type="domain" description="GRF-type" evidence="14">
    <location>
        <begin position="809"/>
        <end position="851"/>
    </location>
</feature>
<dbReference type="FunFam" id="3.40.50.140:FF:000005">
    <property type="entry name" value="DNA topoisomerase"/>
    <property type="match status" value="1"/>
</dbReference>
<dbReference type="Pfam" id="PF01131">
    <property type="entry name" value="Topoisom_bac"/>
    <property type="match status" value="1"/>
</dbReference>
<evidence type="ECO:0000256" key="7">
    <source>
        <dbReference type="ARBA" id="ARBA00023029"/>
    </source>
</evidence>
<dbReference type="Pfam" id="PF01751">
    <property type="entry name" value="Toprim"/>
    <property type="match status" value="1"/>
</dbReference>
<evidence type="ECO:0000256" key="1">
    <source>
        <dbReference type="ARBA" id="ARBA00000213"/>
    </source>
</evidence>
<dbReference type="FunFam" id="1.10.290.10:FF:000001">
    <property type="entry name" value="DNA topoisomerase"/>
    <property type="match status" value="1"/>
</dbReference>
<dbReference type="SMART" id="SM00436">
    <property type="entry name" value="TOP1Bc"/>
    <property type="match status" value="1"/>
</dbReference>
<feature type="domain" description="Topo IA-type catalytic" evidence="15">
    <location>
        <begin position="162"/>
        <end position="592"/>
    </location>
</feature>
<dbReference type="PANTHER" id="PTHR11390">
    <property type="entry name" value="PROKARYOTIC DNA TOPOISOMERASE"/>
    <property type="match status" value="1"/>
</dbReference>
<dbReference type="InterPro" id="IPR006171">
    <property type="entry name" value="TOPRIM_dom"/>
</dbReference>
<feature type="compositionally biased region" description="Basic and acidic residues" evidence="12">
    <location>
        <begin position="796"/>
        <end position="807"/>
    </location>
</feature>
<protein>
    <recommendedName>
        <fullName evidence="3 11">DNA topoisomerase</fullName>
        <ecNumber evidence="3 11">5.6.2.1</ecNumber>
    </recommendedName>
</protein>
<dbReference type="Gene3D" id="2.70.20.10">
    <property type="entry name" value="Topoisomerase I, domain 3"/>
    <property type="match status" value="1"/>
</dbReference>
<feature type="compositionally biased region" description="Polar residues" evidence="12">
    <location>
        <begin position="782"/>
        <end position="792"/>
    </location>
</feature>
<dbReference type="AlphaFoldDB" id="A0A8H2XFX8"/>
<feature type="region of interest" description="Disordered" evidence="12">
    <location>
        <begin position="616"/>
        <end position="735"/>
    </location>
</feature>
<dbReference type="PROSITE" id="PS52039">
    <property type="entry name" value="TOPO_IA_2"/>
    <property type="match status" value="1"/>
</dbReference>
<dbReference type="InterPro" id="IPR010666">
    <property type="entry name" value="Znf_GRF"/>
</dbReference>
<dbReference type="Gene3D" id="3.40.50.140">
    <property type="match status" value="1"/>
</dbReference>
<evidence type="ECO:0000256" key="4">
    <source>
        <dbReference type="ARBA" id="ARBA00022723"/>
    </source>
</evidence>
<evidence type="ECO:0000256" key="3">
    <source>
        <dbReference type="ARBA" id="ARBA00012891"/>
    </source>
</evidence>
<evidence type="ECO:0000256" key="5">
    <source>
        <dbReference type="ARBA" id="ARBA00022771"/>
    </source>
</evidence>
<gene>
    <name evidence="16" type="ORF">RDB_LOCUS87052</name>
</gene>
<dbReference type="GO" id="GO:0008270">
    <property type="term" value="F:zinc ion binding"/>
    <property type="evidence" value="ECO:0007669"/>
    <property type="project" value="UniProtKB-KW"/>
</dbReference>
<dbReference type="GO" id="GO:0003917">
    <property type="term" value="F:DNA topoisomerase type I (single strand cut, ATP-independent) activity"/>
    <property type="evidence" value="ECO:0007669"/>
    <property type="project" value="UniProtKB-EC"/>
</dbReference>
<dbReference type="InterPro" id="IPR003601">
    <property type="entry name" value="Topo_IA_2"/>
</dbReference>